<dbReference type="GO" id="GO:0046872">
    <property type="term" value="F:metal ion binding"/>
    <property type="evidence" value="ECO:0007669"/>
    <property type="project" value="UniProtKB-KW"/>
</dbReference>
<evidence type="ECO:0000256" key="12">
    <source>
        <dbReference type="ARBA" id="ARBA00044969"/>
    </source>
</evidence>
<keyword evidence="5 15" id="KW-0347">Helicase</keyword>
<dbReference type="Pfam" id="PF00270">
    <property type="entry name" value="DEAD"/>
    <property type="match status" value="1"/>
</dbReference>
<dbReference type="KEGG" id="bsed:DN745_10210"/>
<sequence length="661" mass="74441">MTESIDDILGKDGLLSRVLENYEFRAPQLEMAKAVENSIKSRRPLLVEAATGTGKTLAYLVPALLSRKRVIVSTGTKALQGQLFEKDLPFLRKHWPRPFDMVQLKGRRNYLCLARFEDMQQRPHFRRHQDAPHWSTIVKWAEKTTTGDRAEIPGLPDDFAAWNDLSVGSEQCLGQKCPYYDDCFVFGARERAQEADIVVVNHHLYFADLALQGRGFANILPEYDAVIFDEAHHLEDVATSYFGIQVSNYRIRELSGDIERAMADENVESAKVDAALSTLKTVQTDFFSFASFGLYNGRYPLQEILEGPQSDKIDESRLKFGEALDALQRAVSGLSELGETRQRLTERCHEIKTDLAMILGQKHSQYAYLIEKHDQGIFLQAEPINLASLLRERLLDVHDTLVFTSATLSTGGHFDFFKKRLGMTGPGQKGFKVDELVLEAVFDYQNQCALYIPKKLPPPNSPDFAENVATIVEYLVGVTEGRAFILFTSYANMNAVYDLVAHKLDYTVLKQGETSKSEILEKFRADTHSVLFATSSFWEGVDVEGEALSLVILDKLPFGNPSDPLTRARLDDIESRGGNSFRDFSMPQAALTLKQGFGRLIRSRRDRGIVAILDSRIANKSYGAYFLDSLPPAPLAWTAGSVKRWWQKLHDDDAKEESSEP</sequence>
<evidence type="ECO:0000256" key="5">
    <source>
        <dbReference type="ARBA" id="ARBA00022806"/>
    </source>
</evidence>
<keyword evidence="10" id="KW-0413">Isomerase</keyword>
<comment type="cofactor">
    <cofactor evidence="1">
        <name>[4Fe-4S] cluster</name>
        <dbReference type="ChEBI" id="CHEBI:49883"/>
    </cofactor>
</comment>
<dbReference type="InterPro" id="IPR011545">
    <property type="entry name" value="DEAD/DEAH_box_helicase_dom"/>
</dbReference>
<dbReference type="PANTHER" id="PTHR11472:SF34">
    <property type="entry name" value="REGULATOR OF TELOMERE ELONGATION HELICASE 1"/>
    <property type="match status" value="1"/>
</dbReference>
<keyword evidence="4" id="KW-0378">Hydrolase</keyword>
<keyword evidence="2" id="KW-0479">Metal-binding</keyword>
<evidence type="ECO:0000256" key="9">
    <source>
        <dbReference type="ARBA" id="ARBA00023125"/>
    </source>
</evidence>
<evidence type="ECO:0000256" key="3">
    <source>
        <dbReference type="ARBA" id="ARBA00022741"/>
    </source>
</evidence>
<proteinExistence type="inferred from homology"/>
<evidence type="ECO:0000256" key="1">
    <source>
        <dbReference type="ARBA" id="ARBA00001966"/>
    </source>
</evidence>
<dbReference type="InterPro" id="IPR010614">
    <property type="entry name" value="RAD3-like_helicase_DEAD"/>
</dbReference>
<keyword evidence="8" id="KW-0411">Iron-sulfur</keyword>
<evidence type="ECO:0000256" key="13">
    <source>
        <dbReference type="ARBA" id="ARBA00048954"/>
    </source>
</evidence>
<dbReference type="GO" id="GO:0016818">
    <property type="term" value="F:hydrolase activity, acting on acid anhydrides, in phosphorus-containing anhydrides"/>
    <property type="evidence" value="ECO:0007669"/>
    <property type="project" value="InterPro"/>
</dbReference>
<accession>A0A2Z4FL66</accession>
<dbReference type="InterPro" id="IPR014001">
    <property type="entry name" value="Helicase_ATP-bd"/>
</dbReference>
<comment type="catalytic activity">
    <reaction evidence="13">
        <text>ATP + H2O = ADP + phosphate + H(+)</text>
        <dbReference type="Rhea" id="RHEA:13065"/>
        <dbReference type="ChEBI" id="CHEBI:15377"/>
        <dbReference type="ChEBI" id="CHEBI:15378"/>
        <dbReference type="ChEBI" id="CHEBI:30616"/>
        <dbReference type="ChEBI" id="CHEBI:43474"/>
        <dbReference type="ChEBI" id="CHEBI:456216"/>
        <dbReference type="EC" id="5.6.2.3"/>
    </reaction>
</comment>
<evidence type="ECO:0000256" key="2">
    <source>
        <dbReference type="ARBA" id="ARBA00022723"/>
    </source>
</evidence>
<dbReference type="Gene3D" id="3.40.50.300">
    <property type="entry name" value="P-loop containing nucleotide triphosphate hydrolases"/>
    <property type="match status" value="2"/>
</dbReference>
<name>A0A2Z4FL66_9DELT</name>
<dbReference type="InterPro" id="IPR027417">
    <property type="entry name" value="P-loop_NTPase"/>
</dbReference>
<evidence type="ECO:0000313" key="16">
    <source>
        <dbReference type="Proteomes" id="UP000249799"/>
    </source>
</evidence>
<dbReference type="Pfam" id="PF06733">
    <property type="entry name" value="DEAD_2"/>
    <property type="match status" value="1"/>
</dbReference>
<keyword evidence="3" id="KW-0547">Nucleotide-binding</keyword>
<dbReference type="OrthoDB" id="9805194at2"/>
<evidence type="ECO:0000256" key="6">
    <source>
        <dbReference type="ARBA" id="ARBA00022840"/>
    </source>
</evidence>
<gene>
    <name evidence="15" type="ORF">DN745_10210</name>
</gene>
<evidence type="ECO:0000256" key="8">
    <source>
        <dbReference type="ARBA" id="ARBA00023014"/>
    </source>
</evidence>
<keyword evidence="7" id="KW-0408">Iron</keyword>
<reference evidence="15 16" key="1">
    <citation type="submission" date="2018-06" db="EMBL/GenBank/DDBJ databases">
        <title>Lujinxingia sediminis gen. nov. sp. nov., a new facultative anaerobic member of the class Deltaproteobacteria, and proposal of Lujinxingaceae fam. nov.</title>
        <authorList>
            <person name="Guo L.-Y."/>
            <person name="Li C.-M."/>
            <person name="Wang S."/>
            <person name="Du Z.-J."/>
        </authorList>
    </citation>
    <scope>NUCLEOTIDE SEQUENCE [LARGE SCALE GENOMIC DNA]</scope>
    <source>
        <strain evidence="15 16">FA350</strain>
    </source>
</reference>
<evidence type="ECO:0000256" key="10">
    <source>
        <dbReference type="ARBA" id="ARBA00023235"/>
    </source>
</evidence>
<dbReference type="GO" id="GO:0043139">
    <property type="term" value="F:5'-3' DNA helicase activity"/>
    <property type="evidence" value="ECO:0007669"/>
    <property type="project" value="UniProtKB-EC"/>
</dbReference>
<keyword evidence="6" id="KW-0067">ATP-binding</keyword>
<keyword evidence="16" id="KW-1185">Reference proteome</keyword>
<organism evidence="15 16">
    <name type="scientific">Bradymonas sediminis</name>
    <dbReference type="NCBI Taxonomy" id="1548548"/>
    <lineage>
        <taxon>Bacteria</taxon>
        <taxon>Deltaproteobacteria</taxon>
        <taxon>Bradymonadales</taxon>
        <taxon>Bradymonadaceae</taxon>
        <taxon>Bradymonas</taxon>
    </lineage>
</organism>
<dbReference type="Pfam" id="PF13307">
    <property type="entry name" value="Helicase_C_2"/>
    <property type="match status" value="1"/>
</dbReference>
<dbReference type="PANTHER" id="PTHR11472">
    <property type="entry name" value="DNA REPAIR DEAD HELICASE RAD3/XP-D SUBFAMILY MEMBER"/>
    <property type="match status" value="1"/>
</dbReference>
<comment type="similarity">
    <text evidence="11">Belongs to the helicase family. DinG subfamily.</text>
</comment>
<protein>
    <recommendedName>
        <fullName evidence="12">DNA 5'-3' helicase</fullName>
        <ecNumber evidence="12">5.6.2.3</ecNumber>
    </recommendedName>
</protein>
<dbReference type="AlphaFoldDB" id="A0A2Z4FL66"/>
<dbReference type="SUPFAM" id="SSF52540">
    <property type="entry name" value="P-loop containing nucleoside triphosphate hydrolases"/>
    <property type="match status" value="1"/>
</dbReference>
<dbReference type="GO" id="GO:0003677">
    <property type="term" value="F:DNA binding"/>
    <property type="evidence" value="ECO:0007669"/>
    <property type="project" value="UniProtKB-KW"/>
</dbReference>
<dbReference type="PROSITE" id="PS51193">
    <property type="entry name" value="HELICASE_ATP_BIND_2"/>
    <property type="match status" value="1"/>
</dbReference>
<evidence type="ECO:0000256" key="4">
    <source>
        <dbReference type="ARBA" id="ARBA00022801"/>
    </source>
</evidence>
<dbReference type="SMART" id="SM00491">
    <property type="entry name" value="HELICc2"/>
    <property type="match status" value="1"/>
</dbReference>
<feature type="domain" description="Helicase ATP-binding" evidence="14">
    <location>
        <begin position="14"/>
        <end position="281"/>
    </location>
</feature>
<keyword evidence="9" id="KW-0238">DNA-binding</keyword>
<dbReference type="EMBL" id="CP030032">
    <property type="protein sequence ID" value="AWV89693.1"/>
    <property type="molecule type" value="Genomic_DNA"/>
</dbReference>
<dbReference type="GO" id="GO:0006281">
    <property type="term" value="P:DNA repair"/>
    <property type="evidence" value="ECO:0007669"/>
    <property type="project" value="TreeGrafter"/>
</dbReference>
<dbReference type="InterPro" id="IPR045028">
    <property type="entry name" value="DinG/Rad3-like"/>
</dbReference>
<dbReference type="RefSeq" id="WP_111334561.1">
    <property type="nucleotide sequence ID" value="NZ_CP030032.1"/>
</dbReference>
<evidence type="ECO:0000259" key="14">
    <source>
        <dbReference type="PROSITE" id="PS51193"/>
    </source>
</evidence>
<dbReference type="Proteomes" id="UP000249799">
    <property type="component" value="Chromosome"/>
</dbReference>
<evidence type="ECO:0000256" key="11">
    <source>
        <dbReference type="ARBA" id="ARBA00038058"/>
    </source>
</evidence>
<dbReference type="EC" id="5.6.2.3" evidence="12"/>
<dbReference type="InterPro" id="IPR006555">
    <property type="entry name" value="ATP-dep_Helicase_C"/>
</dbReference>
<evidence type="ECO:0000313" key="15">
    <source>
        <dbReference type="EMBL" id="AWV89693.1"/>
    </source>
</evidence>
<dbReference type="InterPro" id="IPR014013">
    <property type="entry name" value="Helic_SF1/SF2_ATP-bd_DinG/Rad3"/>
</dbReference>
<dbReference type="GO" id="GO:0005524">
    <property type="term" value="F:ATP binding"/>
    <property type="evidence" value="ECO:0007669"/>
    <property type="project" value="UniProtKB-KW"/>
</dbReference>
<dbReference type="GO" id="GO:0051536">
    <property type="term" value="F:iron-sulfur cluster binding"/>
    <property type="evidence" value="ECO:0007669"/>
    <property type="project" value="UniProtKB-KW"/>
</dbReference>
<dbReference type="SMART" id="SM00487">
    <property type="entry name" value="DEXDc"/>
    <property type="match status" value="1"/>
</dbReference>
<evidence type="ECO:0000256" key="7">
    <source>
        <dbReference type="ARBA" id="ARBA00023004"/>
    </source>
</evidence>